<evidence type="ECO:0000313" key="2">
    <source>
        <dbReference type="Proteomes" id="UP000000268"/>
    </source>
</evidence>
<dbReference type="STRING" id="329726.AM1_5875"/>
<protein>
    <recommendedName>
        <fullName evidence="3">DUF3368 domain-containing protein</fullName>
    </recommendedName>
</protein>
<dbReference type="EMBL" id="CP000828">
    <property type="protein sequence ID" value="ABW30816.1"/>
    <property type="molecule type" value="Genomic_DNA"/>
</dbReference>
<evidence type="ECO:0008006" key="3">
    <source>
        <dbReference type="Google" id="ProtNLM"/>
    </source>
</evidence>
<reference evidence="1 2" key="1">
    <citation type="journal article" date="2008" name="Proc. Natl. Acad. Sci. U.S.A.">
        <title>Niche adaptation and genome expansion in the chlorophyll d-producing cyanobacterium Acaryochloris marina.</title>
        <authorList>
            <person name="Swingley W.D."/>
            <person name="Chen M."/>
            <person name="Cheung P.C."/>
            <person name="Conrad A.L."/>
            <person name="Dejesa L.C."/>
            <person name="Hao J."/>
            <person name="Honchak B.M."/>
            <person name="Karbach L.E."/>
            <person name="Kurdoglu A."/>
            <person name="Lahiri S."/>
            <person name="Mastrian S.D."/>
            <person name="Miyashita H."/>
            <person name="Page L."/>
            <person name="Ramakrishna P."/>
            <person name="Satoh S."/>
            <person name="Sattley W.M."/>
            <person name="Shimada Y."/>
            <person name="Taylor H.L."/>
            <person name="Tomo T."/>
            <person name="Tsuchiya T."/>
            <person name="Wang Z.T."/>
            <person name="Raymond J."/>
            <person name="Mimuro M."/>
            <person name="Blankenship R.E."/>
            <person name="Touchman J.W."/>
        </authorList>
    </citation>
    <scope>NUCLEOTIDE SEQUENCE [LARGE SCALE GENOMIC DNA]</scope>
    <source>
        <strain evidence="2">MBIC 11017</strain>
    </source>
</reference>
<sequence>MAELSTPPPVIDTSPLIFLTTANYLHLLQTLYPKVLVPQMVATEIEQYGEADPTFQAVQAVDWLIETEISSISKAVQDFNLDPGESAVLTWAKQHPGTEAILDDLAGRRCAKRLGIPVRGTLGLVLAAKQRGHLPAARPVIADLKQAGMYLSDRVIDQALALVGE</sequence>
<evidence type="ECO:0000313" key="1">
    <source>
        <dbReference type="EMBL" id="ABW30816.1"/>
    </source>
</evidence>
<dbReference type="Pfam" id="PF11848">
    <property type="entry name" value="DUF3368"/>
    <property type="match status" value="1"/>
</dbReference>
<dbReference type="PANTHER" id="PTHR39550:SF1">
    <property type="entry name" value="SLL0658 PROTEIN"/>
    <property type="match status" value="1"/>
</dbReference>
<dbReference type="PANTHER" id="PTHR39550">
    <property type="entry name" value="SLL0658 PROTEIN"/>
    <property type="match status" value="1"/>
</dbReference>
<dbReference type="InterPro" id="IPR021799">
    <property type="entry name" value="PIN-like_prokaryotic"/>
</dbReference>
<accession>B0C0M3</accession>
<dbReference type="AlphaFoldDB" id="B0C0M3"/>
<gene>
    <name evidence="1" type="ordered locus">AM1_5875</name>
</gene>
<keyword evidence="2" id="KW-1185">Reference proteome</keyword>
<dbReference type="RefSeq" id="WP_012166023.1">
    <property type="nucleotide sequence ID" value="NC_009925.1"/>
</dbReference>
<proteinExistence type="predicted"/>
<organism evidence="1 2">
    <name type="scientific">Acaryochloris marina (strain MBIC 11017)</name>
    <dbReference type="NCBI Taxonomy" id="329726"/>
    <lineage>
        <taxon>Bacteria</taxon>
        <taxon>Bacillati</taxon>
        <taxon>Cyanobacteriota</taxon>
        <taxon>Cyanophyceae</taxon>
        <taxon>Acaryochloridales</taxon>
        <taxon>Acaryochloridaceae</taxon>
        <taxon>Acaryochloris</taxon>
    </lineage>
</organism>
<dbReference type="eggNOG" id="COG2405">
    <property type="taxonomic scope" value="Bacteria"/>
</dbReference>
<dbReference type="OrthoDB" id="556724at2"/>
<dbReference type="KEGG" id="amr:AM1_5875"/>
<dbReference type="Proteomes" id="UP000000268">
    <property type="component" value="Chromosome"/>
</dbReference>
<dbReference type="HOGENOM" id="CLU_115769_0_0_3"/>
<name>B0C0M3_ACAM1</name>